<keyword evidence="6" id="KW-0804">Transcription</keyword>
<dbReference type="InterPro" id="IPR013767">
    <property type="entry name" value="PAS_fold"/>
</dbReference>
<feature type="domain" description="BHLH" evidence="11">
    <location>
        <begin position="62"/>
        <end position="112"/>
    </location>
</feature>
<dbReference type="Pfam" id="PF00010">
    <property type="entry name" value="HLH"/>
    <property type="match status" value="1"/>
</dbReference>
<gene>
    <name evidence="12" type="ORF">FSP39_022964</name>
</gene>
<evidence type="ECO:0000259" key="11">
    <source>
        <dbReference type="PROSITE" id="PS50888"/>
    </source>
</evidence>
<keyword evidence="4" id="KW-0238">DNA-binding</keyword>
<evidence type="ECO:0000256" key="6">
    <source>
        <dbReference type="ARBA" id="ARBA00023163"/>
    </source>
</evidence>
<feature type="domain" description="PAS" evidence="10">
    <location>
        <begin position="311"/>
        <end position="358"/>
    </location>
</feature>
<evidence type="ECO:0000256" key="9">
    <source>
        <dbReference type="SAM" id="MobiDB-lite"/>
    </source>
</evidence>
<reference evidence="12" key="1">
    <citation type="submission" date="2019-08" db="EMBL/GenBank/DDBJ databases">
        <title>The improved chromosome-level genome for the pearl oyster Pinctada fucata martensii using PacBio sequencing and Hi-C.</title>
        <authorList>
            <person name="Zheng Z."/>
        </authorList>
    </citation>
    <scope>NUCLEOTIDE SEQUENCE</scope>
    <source>
        <strain evidence="12">ZZ-2019</strain>
        <tissue evidence="12">Adductor muscle</tissue>
    </source>
</reference>
<evidence type="ECO:0000313" key="13">
    <source>
        <dbReference type="Proteomes" id="UP001186944"/>
    </source>
</evidence>
<evidence type="ECO:0008006" key="14">
    <source>
        <dbReference type="Google" id="ProtNLM"/>
    </source>
</evidence>
<dbReference type="InterPro" id="IPR000014">
    <property type="entry name" value="PAS"/>
</dbReference>
<evidence type="ECO:0000256" key="5">
    <source>
        <dbReference type="ARBA" id="ARBA00023159"/>
    </source>
</evidence>
<dbReference type="Gene3D" id="4.10.280.10">
    <property type="entry name" value="Helix-loop-helix DNA-binding domain"/>
    <property type="match status" value="1"/>
</dbReference>
<dbReference type="GO" id="GO:0046983">
    <property type="term" value="F:protein dimerization activity"/>
    <property type="evidence" value="ECO:0007669"/>
    <property type="project" value="InterPro"/>
</dbReference>
<dbReference type="Gene3D" id="3.30.450.20">
    <property type="entry name" value="PAS domain"/>
    <property type="match status" value="2"/>
</dbReference>
<organism evidence="12 13">
    <name type="scientific">Pinctada imbricata</name>
    <name type="common">Atlantic pearl-oyster</name>
    <name type="synonym">Pinctada martensii</name>
    <dbReference type="NCBI Taxonomy" id="66713"/>
    <lineage>
        <taxon>Eukaryota</taxon>
        <taxon>Metazoa</taxon>
        <taxon>Spiralia</taxon>
        <taxon>Lophotrochozoa</taxon>
        <taxon>Mollusca</taxon>
        <taxon>Bivalvia</taxon>
        <taxon>Autobranchia</taxon>
        <taxon>Pteriomorphia</taxon>
        <taxon>Pterioida</taxon>
        <taxon>Pterioidea</taxon>
        <taxon>Pteriidae</taxon>
        <taxon>Pinctada</taxon>
    </lineage>
</organism>
<dbReference type="SUPFAM" id="SSF55785">
    <property type="entry name" value="PYP-like sensor domain (PAS domain)"/>
    <property type="match status" value="2"/>
</dbReference>
<evidence type="ECO:0000256" key="3">
    <source>
        <dbReference type="ARBA" id="ARBA00023108"/>
    </source>
</evidence>
<evidence type="ECO:0000256" key="7">
    <source>
        <dbReference type="ARBA" id="ARBA00023242"/>
    </source>
</evidence>
<dbReference type="GO" id="GO:0000978">
    <property type="term" value="F:RNA polymerase II cis-regulatory region sequence-specific DNA binding"/>
    <property type="evidence" value="ECO:0007669"/>
    <property type="project" value="TreeGrafter"/>
</dbReference>
<dbReference type="PRINTS" id="PR00785">
    <property type="entry name" value="NCTRNSLOCATR"/>
</dbReference>
<dbReference type="PROSITE" id="PS50112">
    <property type="entry name" value="PAS"/>
    <property type="match status" value="2"/>
</dbReference>
<dbReference type="InterPro" id="IPR011598">
    <property type="entry name" value="bHLH_dom"/>
</dbReference>
<evidence type="ECO:0000256" key="1">
    <source>
        <dbReference type="ARBA" id="ARBA00022737"/>
    </source>
</evidence>
<dbReference type="GO" id="GO:0032922">
    <property type="term" value="P:circadian regulation of gene expression"/>
    <property type="evidence" value="ECO:0007669"/>
    <property type="project" value="InterPro"/>
</dbReference>
<dbReference type="PROSITE" id="PS50888">
    <property type="entry name" value="BHLH"/>
    <property type="match status" value="1"/>
</dbReference>
<dbReference type="InterPro" id="IPR047230">
    <property type="entry name" value="CLOCK-like"/>
</dbReference>
<dbReference type="InterPro" id="IPR001610">
    <property type="entry name" value="PAC"/>
</dbReference>
<dbReference type="PANTHER" id="PTHR46055:SF3">
    <property type="entry name" value="CIRCADIAN LOCOMOTER OUTPUT CYCLES PROTEIN KAPUT"/>
    <property type="match status" value="1"/>
</dbReference>
<proteinExistence type="predicted"/>
<feature type="region of interest" description="Disordered" evidence="9">
    <location>
        <begin position="417"/>
        <end position="487"/>
    </location>
</feature>
<dbReference type="CDD" id="cd00130">
    <property type="entry name" value="PAS"/>
    <property type="match status" value="2"/>
</dbReference>
<sequence length="725" mass="82422">MSPRTEKIEIIHLSTLLRYHHYCTLWYLNFVSSENDVIKKGNDLFTSDYLGDDFEEEGGRNCKRVNRNLSEKKRRDQFNMLVNELCSMVSTSNKKMDKSTVLKSTIAFLKSYQETAVQAQAHEIKEDWKPSFLSNDEFMHLMLEAMDSFLLVFTQQGTILYVSESVTSLLGHLPNDLVNEQVYEFIHESEKQNLYNMLYHFSMSNAADQIKDEDQLSFSCHFLRGSLCSSQDSPVYEIVKFSGFQHWSRDKLLNTDEDSMSSSQFNGLGSSSDNSCFCCTVRLQNSQIIRDMFIMEEAKSEFTSRHSLEWKFLFLDHRAPPIIGYLPFEVLGTSGYDYYHPDDLEKIAKCHEQLMQTGEGMSSHYRFLTKGQQWIWIKTRYYITYHQWNSKPEFVVCSNFVVSYADVKDQVKKELGLDEKSGSGSHLKHRRSPSQCSVTSGGRPRSNWSSSTVESATQDRNISGSQISDQESADSTPHSTHITRSNLPNTISQHIQLLLQQRYLHQQPAVMTTAPPTLYPVQPRTTIHGIDTQGMLSLSSDKVGMFAGKPNPEHHVVPAVTQAPIMTTMLNSAVQVQGMIQSPDTTGLPPQLHLTPIQRQLHEQLREKSLKLQKTIMKQQEELQQIIQQLAMAQQGVFPMLAITTGNPGAFDTQPIVQQPKTVNAPMTVGMQGHPMQMPGLGPVIPIQPAPQVPHDQQFLPFQLMPQEAEYMLSYSSESPQSSKQ</sequence>
<keyword evidence="1" id="KW-0677">Repeat</keyword>
<comment type="caution">
    <text evidence="12">The sequence shown here is derived from an EMBL/GenBank/DDBJ whole genome shotgun (WGS) entry which is preliminary data.</text>
</comment>
<dbReference type="InterPro" id="IPR036638">
    <property type="entry name" value="HLH_DNA-bd_sf"/>
</dbReference>
<evidence type="ECO:0000313" key="12">
    <source>
        <dbReference type="EMBL" id="KAK3100643.1"/>
    </source>
</evidence>
<dbReference type="PANTHER" id="PTHR46055">
    <property type="entry name" value="CIRCADIAN LOCOMOTER OUTPUT CYCLES PROTEIN KAPUT"/>
    <property type="match status" value="1"/>
</dbReference>
<dbReference type="InterPro" id="IPR035965">
    <property type="entry name" value="PAS-like_dom_sf"/>
</dbReference>
<dbReference type="SMART" id="SM00353">
    <property type="entry name" value="HLH"/>
    <property type="match status" value="1"/>
</dbReference>
<keyword evidence="13" id="KW-1185">Reference proteome</keyword>
<evidence type="ECO:0000256" key="4">
    <source>
        <dbReference type="ARBA" id="ARBA00023125"/>
    </source>
</evidence>
<protein>
    <recommendedName>
        <fullName evidence="14">Clock</fullName>
    </recommendedName>
</protein>
<dbReference type="GO" id="GO:0000981">
    <property type="term" value="F:DNA-binding transcription factor activity, RNA polymerase II-specific"/>
    <property type="evidence" value="ECO:0007669"/>
    <property type="project" value="InterPro"/>
</dbReference>
<evidence type="ECO:0000256" key="8">
    <source>
        <dbReference type="SAM" id="Coils"/>
    </source>
</evidence>
<feature type="compositionally biased region" description="Polar residues" evidence="9">
    <location>
        <begin position="433"/>
        <end position="487"/>
    </location>
</feature>
<keyword evidence="5" id="KW-0010">Activator</keyword>
<dbReference type="EMBL" id="VSWD01000006">
    <property type="protein sequence ID" value="KAK3100643.1"/>
    <property type="molecule type" value="Genomic_DNA"/>
</dbReference>
<keyword evidence="8" id="KW-0175">Coiled coil</keyword>
<evidence type="ECO:0000259" key="10">
    <source>
        <dbReference type="PROSITE" id="PS50112"/>
    </source>
</evidence>
<feature type="coiled-coil region" evidence="8">
    <location>
        <begin position="602"/>
        <end position="636"/>
    </location>
</feature>
<dbReference type="GO" id="GO:0005737">
    <property type="term" value="C:cytoplasm"/>
    <property type="evidence" value="ECO:0007669"/>
    <property type="project" value="InterPro"/>
</dbReference>
<dbReference type="SUPFAM" id="SSF47459">
    <property type="entry name" value="HLH, helix-loop-helix DNA-binding domain"/>
    <property type="match status" value="1"/>
</dbReference>
<dbReference type="SMART" id="SM00086">
    <property type="entry name" value="PAC"/>
    <property type="match status" value="1"/>
</dbReference>
<accession>A0AA88Y919</accession>
<dbReference type="SMART" id="SM00091">
    <property type="entry name" value="PAS"/>
    <property type="match status" value="2"/>
</dbReference>
<dbReference type="Pfam" id="PF00989">
    <property type="entry name" value="PAS"/>
    <property type="match status" value="1"/>
</dbReference>
<keyword evidence="2" id="KW-0805">Transcription regulation</keyword>
<dbReference type="Pfam" id="PF14598">
    <property type="entry name" value="PAS_11"/>
    <property type="match status" value="1"/>
</dbReference>
<dbReference type="GO" id="GO:1990513">
    <property type="term" value="C:CLOCK-BMAL transcription complex"/>
    <property type="evidence" value="ECO:0007669"/>
    <property type="project" value="TreeGrafter"/>
</dbReference>
<keyword evidence="7" id="KW-0539">Nucleus</keyword>
<dbReference type="InterPro" id="IPR001067">
    <property type="entry name" value="Nuc_translocat"/>
</dbReference>
<dbReference type="Proteomes" id="UP001186944">
    <property type="component" value="Unassembled WGS sequence"/>
</dbReference>
<evidence type="ECO:0000256" key="2">
    <source>
        <dbReference type="ARBA" id="ARBA00023015"/>
    </source>
</evidence>
<keyword evidence="3" id="KW-0090">Biological rhythms</keyword>
<name>A0AA88Y919_PINIB</name>
<feature type="domain" description="PAS" evidence="10">
    <location>
        <begin position="135"/>
        <end position="206"/>
    </location>
</feature>
<dbReference type="AlphaFoldDB" id="A0AA88Y919"/>